<sequence length="104" mass="11737">MGVIGKDNCRTNKHATLNKRGFINQAIVLNLYTVRNLYAGPNIYVPSNCAVFADNRAFADLTQVPDNGASQQPGSFIDHRVIRYPRRTLSHIVFHLFPIIIVRN</sequence>
<evidence type="ECO:0000313" key="2">
    <source>
        <dbReference type="Proteomes" id="UP000234433"/>
    </source>
</evidence>
<accession>A0A2H1K4N7</accession>
<dbReference type="Proteomes" id="UP000234433">
    <property type="component" value="Unassembled WGS sequence"/>
</dbReference>
<evidence type="ECO:0000313" key="1">
    <source>
        <dbReference type="EMBL" id="SMX94518.1"/>
    </source>
</evidence>
<dbReference type="EMBL" id="FXZD01000006">
    <property type="protein sequence ID" value="SMX94518.1"/>
    <property type="molecule type" value="Genomic_DNA"/>
</dbReference>
<proteinExistence type="predicted"/>
<protein>
    <submittedName>
        <fullName evidence="1">Uncharacterized protein</fullName>
    </submittedName>
</protein>
<organism evidence="1 2">
    <name type="scientific">Brevibacterium antiquum CNRZ 918</name>
    <dbReference type="NCBI Taxonomy" id="1255637"/>
    <lineage>
        <taxon>Bacteria</taxon>
        <taxon>Bacillati</taxon>
        <taxon>Actinomycetota</taxon>
        <taxon>Actinomycetes</taxon>
        <taxon>Micrococcales</taxon>
        <taxon>Brevibacteriaceae</taxon>
        <taxon>Brevibacterium</taxon>
    </lineage>
</organism>
<reference evidence="1 2" key="1">
    <citation type="submission" date="2017-03" db="EMBL/GenBank/DDBJ databases">
        <authorList>
            <person name="Afonso C.L."/>
            <person name="Miller P.J."/>
            <person name="Scott M.A."/>
            <person name="Spackman E."/>
            <person name="Goraichik I."/>
            <person name="Dimitrov K.M."/>
            <person name="Suarez D.L."/>
            <person name="Swayne D.E."/>
        </authorList>
    </citation>
    <scope>NUCLEOTIDE SEQUENCE [LARGE SCALE GENOMIC DNA]</scope>
    <source>
        <strain evidence="1 2">CNRZ 918</strain>
    </source>
</reference>
<dbReference type="AlphaFoldDB" id="A0A2H1K4N7"/>
<gene>
    <name evidence="1" type="ORF">BANT918_02138</name>
</gene>
<name>A0A2H1K4N7_9MICO</name>